<comment type="caution">
    <text evidence="1">The sequence shown here is derived from an EMBL/GenBank/DDBJ whole genome shotgun (WGS) entry which is preliminary data.</text>
</comment>
<dbReference type="InterPro" id="IPR046900">
    <property type="entry name" value="ABC-3C_MC7"/>
</dbReference>
<sequence>MLLPSKLVPFAESTLADLVPVLSLIPEEGVSVIDLCLRCLSGIKSPEAVIDALTVLFAIGAVKLDETKEVIHRA</sequence>
<accession>A0A2T3GDG6</accession>
<reference evidence="1 2" key="2">
    <citation type="submission" date="2018-03" db="EMBL/GenBank/DDBJ databases">
        <title>The comparative genomics of Bifidobacterium callitrichos reflects dietary carbohydrate utilization within the common marmoset gut.</title>
        <authorList>
            <person name="Rani A."/>
        </authorList>
    </citation>
    <scope>NUCLEOTIDE SEQUENCE [LARGE SCALE GENOMIC DNA]</scope>
    <source>
        <strain evidence="1 2">UMA51805</strain>
    </source>
</reference>
<protein>
    <submittedName>
        <fullName evidence="1">Uncharacterized protein</fullName>
    </submittedName>
</protein>
<proteinExistence type="predicted"/>
<organism evidence="1 2">
    <name type="scientific">Bifidobacterium callitrichos</name>
    <dbReference type="NCBI Taxonomy" id="762209"/>
    <lineage>
        <taxon>Bacteria</taxon>
        <taxon>Bacillati</taxon>
        <taxon>Actinomycetota</taxon>
        <taxon>Actinomycetes</taxon>
        <taxon>Bifidobacteriales</taxon>
        <taxon>Bifidobacteriaceae</taxon>
        <taxon>Bifidobacterium</taxon>
    </lineage>
</organism>
<gene>
    <name evidence="1" type="ORF">CPA40_01545</name>
</gene>
<dbReference type="AlphaFoldDB" id="A0A2T3GDG6"/>
<evidence type="ECO:0000313" key="1">
    <source>
        <dbReference type="EMBL" id="PST47519.1"/>
    </source>
</evidence>
<reference evidence="2" key="1">
    <citation type="submission" date="2017-09" db="EMBL/GenBank/DDBJ databases">
        <authorList>
            <person name="Sela D.A."/>
            <person name="Albert K."/>
        </authorList>
    </citation>
    <scope>NUCLEOTIDE SEQUENCE [LARGE SCALE GENOMIC DNA]</scope>
    <source>
        <strain evidence="2">UMA51805</strain>
    </source>
</reference>
<keyword evidence="2" id="KW-1185">Reference proteome</keyword>
<dbReference type="Proteomes" id="UP000240228">
    <property type="component" value="Unassembled WGS sequence"/>
</dbReference>
<dbReference type="Pfam" id="PF20292">
    <property type="entry name" value="MC7"/>
    <property type="match status" value="1"/>
</dbReference>
<name>A0A2T3GDG6_9BIFI</name>
<evidence type="ECO:0000313" key="2">
    <source>
        <dbReference type="Proteomes" id="UP000240228"/>
    </source>
</evidence>
<dbReference type="EMBL" id="NWTX01000001">
    <property type="protein sequence ID" value="PST47519.1"/>
    <property type="molecule type" value="Genomic_DNA"/>
</dbReference>